<dbReference type="Proteomes" id="UP000594014">
    <property type="component" value="Chromosome"/>
</dbReference>
<sequence>MLEVCLLGCGGMAPLPDRHLSSLLIRENGKMILVDCGEGTQVSIKKAGWGFKSIDAICLTHYHADHVAGLPGFLLTLGNSGRTEPLTIFGPPPLAYVLSALTVIAPELPYEIHISELSSEKESSIEHGAFLIGSLPMVHAIPCLAYRFEIKRSGKFQKERAEEQKIPKEFWSILQKGNEIEYDGRMISPNMVMGPPRKGLKITYCTDSRPTEELIQFSVESDLLVCEGMYGENEMREKAIARQHMIFSEAAEIAARGNSQELWLTHFSPSLKDPETLLCNAQSIFLRTVIGKDLMKDRLSFDD</sequence>
<keyword evidence="1" id="KW-0378">Hydrolase</keyword>
<gene>
    <name evidence="1" type="ORF">FRZ06_05495</name>
</gene>
<organism evidence="1 2">
    <name type="scientific">Anoxybacterium hadale</name>
    <dbReference type="NCBI Taxonomy" id="3408580"/>
    <lineage>
        <taxon>Bacteria</taxon>
        <taxon>Bacillati</taxon>
        <taxon>Bacillota</taxon>
        <taxon>Clostridia</taxon>
        <taxon>Peptostreptococcales</taxon>
        <taxon>Anaerovoracaceae</taxon>
        <taxon>Anoxybacterium</taxon>
    </lineage>
</organism>
<evidence type="ECO:0000313" key="1">
    <source>
        <dbReference type="EMBL" id="QOX62837.1"/>
    </source>
</evidence>
<keyword evidence="2" id="KW-1185">Reference proteome</keyword>
<proteinExistence type="predicted"/>
<dbReference type="EMBL" id="CP042469">
    <property type="protein sequence ID" value="QOX62837.1"/>
    <property type="molecule type" value="Genomic_DNA"/>
</dbReference>
<evidence type="ECO:0000313" key="2">
    <source>
        <dbReference type="Proteomes" id="UP000594014"/>
    </source>
</evidence>
<protein>
    <submittedName>
        <fullName evidence="1">Ribonuclease Z</fullName>
        <ecNumber evidence="1">3.1.26.11</ecNumber>
    </submittedName>
</protein>
<reference evidence="1" key="1">
    <citation type="submission" date="2019-08" db="EMBL/GenBank/DDBJ databases">
        <title>Genome sequence of Clostridiales bacterium MT110.</title>
        <authorList>
            <person name="Cao J."/>
        </authorList>
    </citation>
    <scope>NUCLEOTIDE SEQUENCE</scope>
    <source>
        <strain evidence="1">MT110</strain>
    </source>
</reference>
<accession>A0ACD1A8R6</accession>
<name>A0ACD1A8R6_9FIRM</name>
<dbReference type="EC" id="3.1.26.11" evidence="1"/>